<dbReference type="InterPro" id="IPR005344">
    <property type="entry name" value="TMEM33/Pom33"/>
</dbReference>
<dbReference type="Pfam" id="PF03661">
    <property type="entry name" value="TMEM33_Pom33"/>
    <property type="match status" value="1"/>
</dbReference>
<evidence type="ECO:0000313" key="1">
    <source>
        <dbReference type="EMBL" id="RHY25334.1"/>
    </source>
</evidence>
<gene>
    <name evidence="1" type="ORF">DYB32_008381</name>
</gene>
<protein>
    <submittedName>
        <fullName evidence="1">Uncharacterized protein</fullName>
    </submittedName>
</protein>
<keyword evidence="2" id="KW-1185">Reference proteome</keyword>
<accession>A0A3R6VS65</accession>
<dbReference type="GO" id="GO:0016020">
    <property type="term" value="C:membrane"/>
    <property type="evidence" value="ECO:0007669"/>
    <property type="project" value="InterPro"/>
</dbReference>
<sequence>MISPQLKNAFADLDRGITTIVYHPRCPPIVSTAYAKLKAMLGKMVEMPTPEQAQQQTTSKCTIM</sequence>
<dbReference type="EMBL" id="QUSY01001324">
    <property type="protein sequence ID" value="RHY25334.1"/>
    <property type="molecule type" value="Genomic_DNA"/>
</dbReference>
<proteinExistence type="predicted"/>
<dbReference type="VEuPathDB" id="FungiDB:H310_02641"/>
<dbReference type="AlphaFoldDB" id="A0A3R6VS65"/>
<dbReference type="Proteomes" id="UP000285060">
    <property type="component" value="Unassembled WGS sequence"/>
</dbReference>
<organism evidence="1 2">
    <name type="scientific">Aphanomyces invadans</name>
    <dbReference type="NCBI Taxonomy" id="157072"/>
    <lineage>
        <taxon>Eukaryota</taxon>
        <taxon>Sar</taxon>
        <taxon>Stramenopiles</taxon>
        <taxon>Oomycota</taxon>
        <taxon>Saprolegniomycetes</taxon>
        <taxon>Saprolegniales</taxon>
        <taxon>Verrucalvaceae</taxon>
        <taxon>Aphanomyces</taxon>
    </lineage>
</organism>
<evidence type="ECO:0000313" key="2">
    <source>
        <dbReference type="Proteomes" id="UP000285060"/>
    </source>
</evidence>
<reference evidence="1 2" key="1">
    <citation type="submission" date="2018-08" db="EMBL/GenBank/DDBJ databases">
        <title>Aphanomyces genome sequencing and annotation.</title>
        <authorList>
            <person name="Minardi D."/>
            <person name="Oidtmann B."/>
            <person name="Van Der Giezen M."/>
            <person name="Studholme D.J."/>
        </authorList>
    </citation>
    <scope>NUCLEOTIDE SEQUENCE [LARGE SCALE GENOMIC DNA]</scope>
    <source>
        <strain evidence="1 2">NJM0002</strain>
    </source>
</reference>
<name>A0A3R6VS65_9STRA</name>
<comment type="caution">
    <text evidence="1">The sequence shown here is derived from an EMBL/GenBank/DDBJ whole genome shotgun (WGS) entry which is preliminary data.</text>
</comment>